<proteinExistence type="predicted"/>
<comment type="caution">
    <text evidence="2">The sequence shown here is derived from an EMBL/GenBank/DDBJ whole genome shotgun (WGS) entry which is preliminary data.</text>
</comment>
<sequence length="97" mass="10904">MELKLPPSTLKYAFLGKEESLPVIINSPLNTKEEEELLMENGEKKERDSGSLKRKKTESKRAHPGYQIVMFEPRSQRGPNVTHSSSHDQGSSSQGHV</sequence>
<keyword evidence="3" id="KW-1185">Reference proteome</keyword>
<evidence type="ECO:0000256" key="1">
    <source>
        <dbReference type="SAM" id="MobiDB-lite"/>
    </source>
</evidence>
<accession>A0ABU6TUP7</accession>
<organism evidence="2 3">
    <name type="scientific">Stylosanthes scabra</name>
    <dbReference type="NCBI Taxonomy" id="79078"/>
    <lineage>
        <taxon>Eukaryota</taxon>
        <taxon>Viridiplantae</taxon>
        <taxon>Streptophyta</taxon>
        <taxon>Embryophyta</taxon>
        <taxon>Tracheophyta</taxon>
        <taxon>Spermatophyta</taxon>
        <taxon>Magnoliopsida</taxon>
        <taxon>eudicotyledons</taxon>
        <taxon>Gunneridae</taxon>
        <taxon>Pentapetalae</taxon>
        <taxon>rosids</taxon>
        <taxon>fabids</taxon>
        <taxon>Fabales</taxon>
        <taxon>Fabaceae</taxon>
        <taxon>Papilionoideae</taxon>
        <taxon>50 kb inversion clade</taxon>
        <taxon>dalbergioids sensu lato</taxon>
        <taxon>Dalbergieae</taxon>
        <taxon>Pterocarpus clade</taxon>
        <taxon>Stylosanthes</taxon>
    </lineage>
</organism>
<feature type="region of interest" description="Disordered" evidence="1">
    <location>
        <begin position="36"/>
        <end position="97"/>
    </location>
</feature>
<reference evidence="2 3" key="1">
    <citation type="journal article" date="2023" name="Plants (Basel)">
        <title>Bridging the Gap: Combining Genomics and Transcriptomics Approaches to Understand Stylosanthes scabra, an Orphan Legume from the Brazilian Caatinga.</title>
        <authorList>
            <person name="Ferreira-Neto J.R.C."/>
            <person name="da Silva M.D."/>
            <person name="Binneck E."/>
            <person name="de Melo N.F."/>
            <person name="da Silva R.H."/>
            <person name="de Melo A.L.T.M."/>
            <person name="Pandolfi V."/>
            <person name="Bustamante F.O."/>
            <person name="Brasileiro-Vidal A.C."/>
            <person name="Benko-Iseppon A.M."/>
        </authorList>
    </citation>
    <scope>NUCLEOTIDE SEQUENCE [LARGE SCALE GENOMIC DNA]</scope>
    <source>
        <tissue evidence="2">Leaves</tissue>
    </source>
</reference>
<dbReference type="EMBL" id="JASCZI010091864">
    <property type="protein sequence ID" value="MED6151378.1"/>
    <property type="molecule type" value="Genomic_DNA"/>
</dbReference>
<dbReference type="Proteomes" id="UP001341840">
    <property type="component" value="Unassembled WGS sequence"/>
</dbReference>
<gene>
    <name evidence="2" type="ORF">PIB30_081947</name>
</gene>
<protein>
    <submittedName>
        <fullName evidence="2">Uncharacterized protein</fullName>
    </submittedName>
</protein>
<evidence type="ECO:0000313" key="2">
    <source>
        <dbReference type="EMBL" id="MED6151378.1"/>
    </source>
</evidence>
<name>A0ABU6TUP7_9FABA</name>
<evidence type="ECO:0000313" key="3">
    <source>
        <dbReference type="Proteomes" id="UP001341840"/>
    </source>
</evidence>
<feature type="compositionally biased region" description="Basic and acidic residues" evidence="1">
    <location>
        <begin position="41"/>
        <end position="51"/>
    </location>
</feature>
<feature type="compositionally biased region" description="Low complexity" evidence="1">
    <location>
        <begin position="83"/>
        <end position="97"/>
    </location>
</feature>